<protein>
    <submittedName>
        <fullName evidence="5">Glycosyltransferase family 2 protein</fullName>
    </submittedName>
</protein>
<dbReference type="SUPFAM" id="SSF53448">
    <property type="entry name" value="Nucleotide-diphospho-sugar transferases"/>
    <property type="match status" value="1"/>
</dbReference>
<evidence type="ECO:0000256" key="3">
    <source>
        <dbReference type="ARBA" id="ARBA00022679"/>
    </source>
</evidence>
<gene>
    <name evidence="5" type="ORF">HCN83_14545</name>
</gene>
<dbReference type="CDD" id="cd00761">
    <property type="entry name" value="Glyco_tranf_GTA_type"/>
    <property type="match status" value="1"/>
</dbReference>
<dbReference type="Proteomes" id="UP000752012">
    <property type="component" value="Unassembled WGS sequence"/>
</dbReference>
<dbReference type="Gene3D" id="3.90.550.10">
    <property type="entry name" value="Spore Coat Polysaccharide Biosynthesis Protein SpsA, Chain A"/>
    <property type="match status" value="1"/>
</dbReference>
<name>A0A969TY27_9BACI</name>
<dbReference type="EMBL" id="JAATHJ010000030">
    <property type="protein sequence ID" value="NJP38784.1"/>
    <property type="molecule type" value="Genomic_DNA"/>
</dbReference>
<dbReference type="RefSeq" id="WP_168008607.1">
    <property type="nucleotide sequence ID" value="NZ_JAATHJ010000030.1"/>
</dbReference>
<accession>A0A969TY27</accession>
<evidence type="ECO:0000313" key="6">
    <source>
        <dbReference type="Proteomes" id="UP000752012"/>
    </source>
</evidence>
<keyword evidence="6" id="KW-1185">Reference proteome</keyword>
<comment type="similarity">
    <text evidence="1">Belongs to the glycosyltransferase 2 family.</text>
</comment>
<dbReference type="PANTHER" id="PTHR22916">
    <property type="entry name" value="GLYCOSYLTRANSFERASE"/>
    <property type="match status" value="1"/>
</dbReference>
<dbReference type="InterPro" id="IPR001173">
    <property type="entry name" value="Glyco_trans_2-like"/>
</dbReference>
<keyword evidence="2" id="KW-0328">Glycosyltransferase</keyword>
<dbReference type="Pfam" id="PF00535">
    <property type="entry name" value="Glycos_transf_2"/>
    <property type="match status" value="1"/>
</dbReference>
<keyword evidence="3" id="KW-0808">Transferase</keyword>
<evidence type="ECO:0000256" key="1">
    <source>
        <dbReference type="ARBA" id="ARBA00006739"/>
    </source>
</evidence>
<evidence type="ECO:0000256" key="2">
    <source>
        <dbReference type="ARBA" id="ARBA00022676"/>
    </source>
</evidence>
<evidence type="ECO:0000313" key="5">
    <source>
        <dbReference type="EMBL" id="NJP38784.1"/>
    </source>
</evidence>
<comment type="caution">
    <text evidence="5">The sequence shown here is derived from an EMBL/GenBank/DDBJ whole genome shotgun (WGS) entry which is preliminary data.</text>
</comment>
<reference evidence="5 6" key="1">
    <citation type="submission" date="2020-03" db="EMBL/GenBank/DDBJ databases">
        <title>Assessment of the enzymatic potential of alkaline-tolerant lipase obtained from Bacillus luteus H11 (technogenic soil) for the bioremediation of saline soils contaminated with petroleum substances.</title>
        <authorList>
            <person name="Kalwasinska A."/>
        </authorList>
    </citation>
    <scope>NUCLEOTIDE SEQUENCE [LARGE SCALE GENOMIC DNA]</scope>
    <source>
        <strain evidence="5 6">H11</strain>
    </source>
</reference>
<feature type="domain" description="Glycosyltransferase 2-like" evidence="4">
    <location>
        <begin position="9"/>
        <end position="174"/>
    </location>
</feature>
<organism evidence="5 6">
    <name type="scientific">Alkalicoccus luteus</name>
    <dbReference type="NCBI Taxonomy" id="1237094"/>
    <lineage>
        <taxon>Bacteria</taxon>
        <taxon>Bacillati</taxon>
        <taxon>Bacillota</taxon>
        <taxon>Bacilli</taxon>
        <taxon>Bacillales</taxon>
        <taxon>Bacillaceae</taxon>
        <taxon>Alkalicoccus</taxon>
    </lineage>
</organism>
<dbReference type="InterPro" id="IPR029044">
    <property type="entry name" value="Nucleotide-diphossugar_trans"/>
</dbReference>
<evidence type="ECO:0000259" key="4">
    <source>
        <dbReference type="Pfam" id="PF00535"/>
    </source>
</evidence>
<proteinExistence type="inferred from homology"/>
<dbReference type="PANTHER" id="PTHR22916:SF51">
    <property type="entry name" value="GLYCOSYLTRANSFERASE EPSH-RELATED"/>
    <property type="match status" value="1"/>
</dbReference>
<sequence length="344" mass="39486">MHPKITASVTCFNLQSKVTETIKSIINQTYTNLEILVVDDGSTDNSLVAIREIAATDPRIKVISQKNGGAAAARNTILEQATGEYIHFADGDDRLHPLMLEELIKLILKEEAEISICRLLRTREEEIPLSETQVNVKPVLNITGKEAVDKLVTTNAYGFGPCNKLFKMSLFDNIRFPEGRSFEDAAILYRLYHAASKVVVTNAALYFYIQHATSLTNHLNSFSIRRLDVLINFKECYTFLVEERYSSSIINVFSSGHFLCIRWMLIDLEQHPDKDLKKIVIQQIRQHFIDFQKAFLFNKQISLKEKFYLISFMLMPQTVSRLLRSRNTKIYKKNLKEHSCNKGI</sequence>
<dbReference type="GO" id="GO:0016757">
    <property type="term" value="F:glycosyltransferase activity"/>
    <property type="evidence" value="ECO:0007669"/>
    <property type="project" value="UniProtKB-KW"/>
</dbReference>
<dbReference type="AlphaFoldDB" id="A0A969TY27"/>